<comment type="caution">
    <text evidence="1">The sequence shown here is derived from an EMBL/GenBank/DDBJ whole genome shotgun (WGS) entry which is preliminary data.</text>
</comment>
<dbReference type="InterPro" id="IPR008978">
    <property type="entry name" value="HSP20-like_chaperone"/>
</dbReference>
<accession>A0AAV2T8L0</accession>
<dbReference type="Gene3D" id="2.60.40.790">
    <property type="match status" value="1"/>
</dbReference>
<evidence type="ECO:0000313" key="2">
    <source>
        <dbReference type="Proteomes" id="UP001497525"/>
    </source>
</evidence>
<dbReference type="AlphaFoldDB" id="A0AAV2T8L0"/>
<evidence type="ECO:0000313" key="1">
    <source>
        <dbReference type="EMBL" id="CAL5132720.1"/>
    </source>
</evidence>
<gene>
    <name evidence="1" type="ORF">CDAUBV1_LOCUS5562</name>
</gene>
<protein>
    <submittedName>
        <fullName evidence="1">Uncharacterized protein</fullName>
    </submittedName>
</protein>
<name>A0AAV2T8L0_CALDB</name>
<dbReference type="SUPFAM" id="SSF49764">
    <property type="entry name" value="HSP20-like chaperones"/>
    <property type="match status" value="1"/>
</dbReference>
<organism evidence="1 2">
    <name type="scientific">Calicophoron daubneyi</name>
    <name type="common">Rumen fluke</name>
    <name type="synonym">Paramphistomum daubneyi</name>
    <dbReference type="NCBI Taxonomy" id="300641"/>
    <lineage>
        <taxon>Eukaryota</taxon>
        <taxon>Metazoa</taxon>
        <taxon>Spiralia</taxon>
        <taxon>Lophotrochozoa</taxon>
        <taxon>Platyhelminthes</taxon>
        <taxon>Trematoda</taxon>
        <taxon>Digenea</taxon>
        <taxon>Plagiorchiida</taxon>
        <taxon>Pronocephalata</taxon>
        <taxon>Paramphistomoidea</taxon>
        <taxon>Paramphistomidae</taxon>
        <taxon>Calicophoron</taxon>
    </lineage>
</organism>
<proteinExistence type="predicted"/>
<dbReference type="Proteomes" id="UP001497525">
    <property type="component" value="Unassembled WGS sequence"/>
</dbReference>
<dbReference type="EMBL" id="CAXLJL010000134">
    <property type="protein sequence ID" value="CAL5132720.1"/>
    <property type="molecule type" value="Genomic_DNA"/>
</dbReference>
<reference evidence="1" key="1">
    <citation type="submission" date="2024-06" db="EMBL/GenBank/DDBJ databases">
        <authorList>
            <person name="Liu X."/>
            <person name="Lenzi L."/>
            <person name="Haldenby T S."/>
            <person name="Uol C."/>
        </authorList>
    </citation>
    <scope>NUCLEOTIDE SEQUENCE</scope>
</reference>
<sequence>MAEAGDAVPPNYGLHEPSRDKVQVTISIQGLRTCTSVTFGRLIPKVNKVATNAEITFKATENGFSFDLVGRDQLQGKHYQLNVEKLPGALDVPRCHYKVRTDGVDIVLHKRDPSKSWLGELSLGFD</sequence>